<dbReference type="OrthoDB" id="5877197at2759"/>
<feature type="coiled-coil region" evidence="1">
    <location>
        <begin position="147"/>
        <end position="174"/>
    </location>
</feature>
<proteinExistence type="predicted"/>
<dbReference type="EMBL" id="UYYB01105916">
    <property type="protein sequence ID" value="VDM79663.1"/>
    <property type="molecule type" value="Genomic_DNA"/>
</dbReference>
<dbReference type="AlphaFoldDB" id="A0A3P7JFY8"/>
<protein>
    <recommendedName>
        <fullName evidence="5">DNA polymerase alpha catalytic subunit N-terminal domain-containing protein</fullName>
    </recommendedName>
</protein>
<dbReference type="PANTHER" id="PTHR45861">
    <property type="entry name" value="DNA POLYMERASE ALPHA CATALYTIC SUBUNIT"/>
    <property type="match status" value="1"/>
</dbReference>
<evidence type="ECO:0000256" key="1">
    <source>
        <dbReference type="SAM" id="Coils"/>
    </source>
</evidence>
<dbReference type="GO" id="GO:0003697">
    <property type="term" value="F:single-stranded DNA binding"/>
    <property type="evidence" value="ECO:0007669"/>
    <property type="project" value="TreeGrafter"/>
</dbReference>
<feature type="compositionally biased region" description="Basic and acidic residues" evidence="2">
    <location>
        <begin position="33"/>
        <end position="42"/>
    </location>
</feature>
<dbReference type="GO" id="GO:0006272">
    <property type="term" value="P:leading strand elongation"/>
    <property type="evidence" value="ECO:0007669"/>
    <property type="project" value="TreeGrafter"/>
</dbReference>
<name>A0A3P7JFY8_STRVU</name>
<dbReference type="GO" id="GO:0003682">
    <property type="term" value="F:chromatin binding"/>
    <property type="evidence" value="ECO:0007669"/>
    <property type="project" value="TreeGrafter"/>
</dbReference>
<accession>A0A3P7JFY8</accession>
<evidence type="ECO:0000256" key="2">
    <source>
        <dbReference type="SAM" id="MobiDB-lite"/>
    </source>
</evidence>
<dbReference type="GO" id="GO:0006273">
    <property type="term" value="P:lagging strand elongation"/>
    <property type="evidence" value="ECO:0007669"/>
    <property type="project" value="TreeGrafter"/>
</dbReference>
<dbReference type="PANTHER" id="PTHR45861:SF1">
    <property type="entry name" value="DNA POLYMERASE ALPHA CATALYTIC SUBUNIT"/>
    <property type="match status" value="1"/>
</dbReference>
<gene>
    <name evidence="3" type="ORF">SVUK_LOCUS14661</name>
</gene>
<organism evidence="3 4">
    <name type="scientific">Strongylus vulgaris</name>
    <name type="common">Blood worm</name>
    <dbReference type="NCBI Taxonomy" id="40348"/>
    <lineage>
        <taxon>Eukaryota</taxon>
        <taxon>Metazoa</taxon>
        <taxon>Ecdysozoa</taxon>
        <taxon>Nematoda</taxon>
        <taxon>Chromadorea</taxon>
        <taxon>Rhabditida</taxon>
        <taxon>Rhabditina</taxon>
        <taxon>Rhabditomorpha</taxon>
        <taxon>Strongyloidea</taxon>
        <taxon>Strongylidae</taxon>
        <taxon>Strongylus</taxon>
    </lineage>
</organism>
<dbReference type="GO" id="GO:0005658">
    <property type="term" value="C:alpha DNA polymerase:primase complex"/>
    <property type="evidence" value="ECO:0007669"/>
    <property type="project" value="TreeGrafter"/>
</dbReference>
<feature type="compositionally biased region" description="Acidic residues" evidence="2">
    <location>
        <begin position="11"/>
        <end position="21"/>
    </location>
</feature>
<dbReference type="GO" id="GO:0003688">
    <property type="term" value="F:DNA replication origin binding"/>
    <property type="evidence" value="ECO:0007669"/>
    <property type="project" value="TreeGrafter"/>
</dbReference>
<dbReference type="GO" id="GO:0003887">
    <property type="term" value="F:DNA-directed DNA polymerase activity"/>
    <property type="evidence" value="ECO:0007669"/>
    <property type="project" value="TreeGrafter"/>
</dbReference>
<dbReference type="GO" id="GO:1902975">
    <property type="term" value="P:mitotic DNA replication initiation"/>
    <property type="evidence" value="ECO:0007669"/>
    <property type="project" value="TreeGrafter"/>
</dbReference>
<evidence type="ECO:0000313" key="3">
    <source>
        <dbReference type="EMBL" id="VDM79663.1"/>
    </source>
</evidence>
<evidence type="ECO:0000313" key="4">
    <source>
        <dbReference type="Proteomes" id="UP000270094"/>
    </source>
</evidence>
<feature type="non-terminal residue" evidence="3">
    <location>
        <position position="1"/>
    </location>
</feature>
<reference evidence="3 4" key="1">
    <citation type="submission" date="2018-11" db="EMBL/GenBank/DDBJ databases">
        <authorList>
            <consortium name="Pathogen Informatics"/>
        </authorList>
    </citation>
    <scope>NUCLEOTIDE SEQUENCE [LARGE SCALE GENOMIC DNA]</scope>
</reference>
<evidence type="ECO:0008006" key="5">
    <source>
        <dbReference type="Google" id="ProtNLM"/>
    </source>
</evidence>
<sequence length="285" mass="32174">GSGYVDHGADIFDDEEEEEDVGDRKSKKKKKDKKEGSQKKGLDNYFAPAMIRGKVKDDAEVKLDDDEDLKDILAGLNDEALDMDVMAEPELAPCSSSARNPFKREGEYFLQIIVQLREYDNDDFGAPDVDDYHEPPPSLASCTPALKKNAKETIGNAESEERELKTEMEEMEVEAVHKKVDEKQPVQTMLLAAEWDDNKETCSEPAVEVTAGSEAFYVKEDGQQMIRMYWLDAFEDPVKHSGTVYLFGRVNVSGSKWASCCVTIKNIFRQVFFLPRETVSQATKF</sequence>
<feature type="region of interest" description="Disordered" evidence="2">
    <location>
        <begin position="1"/>
        <end position="43"/>
    </location>
</feature>
<dbReference type="Proteomes" id="UP000270094">
    <property type="component" value="Unassembled WGS sequence"/>
</dbReference>
<keyword evidence="1" id="KW-0175">Coiled coil</keyword>
<keyword evidence="4" id="KW-1185">Reference proteome</keyword>
<dbReference type="Gene3D" id="2.40.50.730">
    <property type="match status" value="1"/>
</dbReference>